<evidence type="ECO:0008006" key="3">
    <source>
        <dbReference type="Google" id="ProtNLM"/>
    </source>
</evidence>
<proteinExistence type="predicted"/>
<dbReference type="KEGG" id="aup:AsAng_0047230"/>
<dbReference type="EMBL" id="AP026867">
    <property type="protein sequence ID" value="BDS13960.1"/>
    <property type="molecule type" value="Genomic_DNA"/>
</dbReference>
<dbReference type="RefSeq" id="WP_264789204.1">
    <property type="nucleotide sequence ID" value="NZ_AP026867.1"/>
</dbReference>
<reference evidence="1" key="1">
    <citation type="submission" date="2022-09" db="EMBL/GenBank/DDBJ databases">
        <title>Aureispira anguillicida sp. nov., isolated from Leptocephalus of Japanese eel Anguilla japonica.</title>
        <authorList>
            <person name="Yuasa K."/>
            <person name="Mekata T."/>
            <person name="Ikunari K."/>
        </authorList>
    </citation>
    <scope>NUCLEOTIDE SEQUENCE</scope>
    <source>
        <strain evidence="1">EL160426</strain>
    </source>
</reference>
<name>A0A916DVU6_9BACT</name>
<sequence>MKKTRMKMGIIALTMTALTISCKKDVVKTYPNQLTLENWEEFVDAPKEVLERFEAQEQSIKTELDKEQAIATPKAICPGGPIFGKVRAWNGGWSSISGVKVTQANWTAYTNTLGNYALCSSTTGPVCMNYNTSQLNGVSTLDLVHIQRHILNIAPFDNIIPESDAARRYVAADVDHNGVIDGNDITAIQQLILGITITLPGNNVTFVPEVDLVLPMVTDPWGLSFLQNNCRNNAPYHMDRYAVKMGDVSGNFSF</sequence>
<dbReference type="SUPFAM" id="SSF63446">
    <property type="entry name" value="Type I dockerin domain"/>
    <property type="match status" value="1"/>
</dbReference>
<dbReference type="Gene3D" id="1.10.1330.10">
    <property type="entry name" value="Dockerin domain"/>
    <property type="match status" value="1"/>
</dbReference>
<evidence type="ECO:0000313" key="1">
    <source>
        <dbReference type="EMBL" id="BDS13960.1"/>
    </source>
</evidence>
<evidence type="ECO:0000313" key="2">
    <source>
        <dbReference type="Proteomes" id="UP001060919"/>
    </source>
</evidence>
<dbReference type="InterPro" id="IPR036439">
    <property type="entry name" value="Dockerin_dom_sf"/>
</dbReference>
<protein>
    <recommendedName>
        <fullName evidence="3">Dockerin domain-containing protein</fullName>
    </recommendedName>
</protein>
<dbReference type="AlphaFoldDB" id="A0A916DVU6"/>
<dbReference type="GO" id="GO:0000272">
    <property type="term" value="P:polysaccharide catabolic process"/>
    <property type="evidence" value="ECO:0007669"/>
    <property type="project" value="InterPro"/>
</dbReference>
<dbReference type="Proteomes" id="UP001060919">
    <property type="component" value="Chromosome"/>
</dbReference>
<accession>A0A916DVU6</accession>
<dbReference type="InterPro" id="IPR018247">
    <property type="entry name" value="EF_Hand_1_Ca_BS"/>
</dbReference>
<dbReference type="PROSITE" id="PS00018">
    <property type="entry name" value="EF_HAND_1"/>
    <property type="match status" value="1"/>
</dbReference>
<gene>
    <name evidence="1" type="ORF">AsAng_0047230</name>
</gene>
<dbReference type="CDD" id="cd14252">
    <property type="entry name" value="Dockerin_like"/>
    <property type="match status" value="1"/>
</dbReference>
<organism evidence="1 2">
    <name type="scientific">Aureispira anguillae</name>
    <dbReference type="NCBI Taxonomy" id="2864201"/>
    <lineage>
        <taxon>Bacteria</taxon>
        <taxon>Pseudomonadati</taxon>
        <taxon>Bacteroidota</taxon>
        <taxon>Saprospiria</taxon>
        <taxon>Saprospirales</taxon>
        <taxon>Saprospiraceae</taxon>
        <taxon>Aureispira</taxon>
    </lineage>
</organism>
<keyword evidence="2" id="KW-1185">Reference proteome</keyword>